<dbReference type="Proteomes" id="UP001218188">
    <property type="component" value="Unassembled WGS sequence"/>
</dbReference>
<protein>
    <submittedName>
        <fullName evidence="1">Uncharacterized protein</fullName>
    </submittedName>
</protein>
<organism evidence="1 2">
    <name type="scientific">Mycena alexandri</name>
    <dbReference type="NCBI Taxonomy" id="1745969"/>
    <lineage>
        <taxon>Eukaryota</taxon>
        <taxon>Fungi</taxon>
        <taxon>Dikarya</taxon>
        <taxon>Basidiomycota</taxon>
        <taxon>Agaricomycotina</taxon>
        <taxon>Agaricomycetes</taxon>
        <taxon>Agaricomycetidae</taxon>
        <taxon>Agaricales</taxon>
        <taxon>Marasmiineae</taxon>
        <taxon>Mycenaceae</taxon>
        <taxon>Mycena</taxon>
    </lineage>
</organism>
<name>A0AAD6SD15_9AGAR</name>
<proteinExistence type="predicted"/>
<sequence length="234" mass="26269">MHYLCSGMVQHCVRFRHLPNPDPGPVSRFGSAFDRNLAALGHPDLVNYNIYGGILCSYFMLNDRRGKSGPIHALEEFIHFTSINMGKFRSGFGSGSKNLHRTPKLNAASGSANGRTLNLNLVFNSVRFRFFTQLRFNLILDPSKYETLARQQVHNAKFIRVPASRTHAPSDFSQIRLFTAQAHSDNCTLAGPFVEPLTTAWPVDTPAKKIGTRKNCLNARQRAWAHVSRVKSTR</sequence>
<dbReference type="AlphaFoldDB" id="A0AAD6SD15"/>
<evidence type="ECO:0000313" key="1">
    <source>
        <dbReference type="EMBL" id="KAJ7025483.1"/>
    </source>
</evidence>
<accession>A0AAD6SD15</accession>
<dbReference type="EMBL" id="JARJCM010000152">
    <property type="protein sequence ID" value="KAJ7025483.1"/>
    <property type="molecule type" value="Genomic_DNA"/>
</dbReference>
<reference evidence="1" key="1">
    <citation type="submission" date="2023-03" db="EMBL/GenBank/DDBJ databases">
        <title>Massive genome expansion in bonnet fungi (Mycena s.s.) driven by repeated elements and novel gene families across ecological guilds.</title>
        <authorList>
            <consortium name="Lawrence Berkeley National Laboratory"/>
            <person name="Harder C.B."/>
            <person name="Miyauchi S."/>
            <person name="Viragh M."/>
            <person name="Kuo A."/>
            <person name="Thoen E."/>
            <person name="Andreopoulos B."/>
            <person name="Lu D."/>
            <person name="Skrede I."/>
            <person name="Drula E."/>
            <person name="Henrissat B."/>
            <person name="Morin E."/>
            <person name="Kohler A."/>
            <person name="Barry K."/>
            <person name="LaButti K."/>
            <person name="Morin E."/>
            <person name="Salamov A."/>
            <person name="Lipzen A."/>
            <person name="Mereny Z."/>
            <person name="Hegedus B."/>
            <person name="Baldrian P."/>
            <person name="Stursova M."/>
            <person name="Weitz H."/>
            <person name="Taylor A."/>
            <person name="Grigoriev I.V."/>
            <person name="Nagy L.G."/>
            <person name="Martin F."/>
            <person name="Kauserud H."/>
        </authorList>
    </citation>
    <scope>NUCLEOTIDE SEQUENCE</scope>
    <source>
        <strain evidence="1">CBHHK200</strain>
    </source>
</reference>
<comment type="caution">
    <text evidence="1">The sequence shown here is derived from an EMBL/GenBank/DDBJ whole genome shotgun (WGS) entry which is preliminary data.</text>
</comment>
<keyword evidence="2" id="KW-1185">Reference proteome</keyword>
<evidence type="ECO:0000313" key="2">
    <source>
        <dbReference type="Proteomes" id="UP001218188"/>
    </source>
</evidence>
<gene>
    <name evidence="1" type="ORF">C8F04DRAFT_1191373</name>
</gene>